<feature type="transmembrane region" description="Helical" evidence="1">
    <location>
        <begin position="60"/>
        <end position="79"/>
    </location>
</feature>
<organism evidence="2 3">
    <name type="scientific">Curvibacter cyanobacteriorum</name>
    <dbReference type="NCBI Taxonomy" id="3026422"/>
    <lineage>
        <taxon>Bacteria</taxon>
        <taxon>Pseudomonadati</taxon>
        <taxon>Pseudomonadota</taxon>
        <taxon>Betaproteobacteria</taxon>
        <taxon>Burkholderiales</taxon>
        <taxon>Comamonadaceae</taxon>
        <taxon>Curvibacter</taxon>
    </lineage>
</organism>
<feature type="transmembrane region" description="Helical" evidence="1">
    <location>
        <begin position="406"/>
        <end position="426"/>
    </location>
</feature>
<feature type="transmembrane region" description="Helical" evidence="1">
    <location>
        <begin position="318"/>
        <end position="342"/>
    </location>
</feature>
<comment type="caution">
    <text evidence="2">The sequence shown here is derived from an EMBL/GenBank/DDBJ whole genome shotgun (WGS) entry which is preliminary data.</text>
</comment>
<feature type="transmembrane region" description="Helical" evidence="1">
    <location>
        <begin position="106"/>
        <end position="124"/>
    </location>
</feature>
<keyword evidence="1" id="KW-0472">Membrane</keyword>
<feature type="transmembrane region" description="Helical" evidence="1">
    <location>
        <begin position="20"/>
        <end position="40"/>
    </location>
</feature>
<name>A0ABT5MYE5_9BURK</name>
<feature type="transmembrane region" description="Helical" evidence="1">
    <location>
        <begin position="380"/>
        <end position="400"/>
    </location>
</feature>
<feature type="transmembrane region" description="Helical" evidence="1">
    <location>
        <begin position="348"/>
        <end position="368"/>
    </location>
</feature>
<protein>
    <recommendedName>
        <fullName evidence="4">Polysaccharide biosynthesis protein</fullName>
    </recommendedName>
</protein>
<keyword evidence="3" id="KW-1185">Reference proteome</keyword>
<evidence type="ECO:0000313" key="3">
    <source>
        <dbReference type="Proteomes" id="UP001528673"/>
    </source>
</evidence>
<evidence type="ECO:0000256" key="1">
    <source>
        <dbReference type="SAM" id="Phobius"/>
    </source>
</evidence>
<accession>A0ABT5MYE5</accession>
<dbReference type="RefSeq" id="WP_273951256.1">
    <property type="nucleotide sequence ID" value="NZ_JAQSIP010000004.1"/>
</dbReference>
<feature type="transmembrane region" description="Helical" evidence="1">
    <location>
        <begin position="130"/>
        <end position="146"/>
    </location>
</feature>
<reference evidence="2 3" key="1">
    <citation type="submission" date="2023-02" db="EMBL/GenBank/DDBJ databases">
        <title>Bacterial whole genomic sequence of Curvibacter sp. HBC61.</title>
        <authorList>
            <person name="Le V."/>
            <person name="Ko S.-R."/>
            <person name="Ahn C.-Y."/>
            <person name="Oh H.-M."/>
        </authorList>
    </citation>
    <scope>NUCLEOTIDE SEQUENCE [LARGE SCALE GENOMIC DNA]</scope>
    <source>
        <strain evidence="2 3">HBC61</strain>
    </source>
</reference>
<evidence type="ECO:0008006" key="4">
    <source>
        <dbReference type="Google" id="ProtNLM"/>
    </source>
</evidence>
<feature type="transmembrane region" description="Helical" evidence="1">
    <location>
        <begin position="232"/>
        <end position="253"/>
    </location>
</feature>
<keyword evidence="1" id="KW-1133">Transmembrane helix</keyword>
<sequence length="443" mass="48798">MHYYAIAIRPWRDLSAAENYVSAGALMSLANLFGFALRGGSAGAKLLFVFYLAGKASSTLLGQVAIVVTMATVFSQIAGMEINQVIGRQLHALSITERHRLLRRQAQAGVVAYIFLLPIAILLYADLLSGYWLCTCGILVLEHFILEAYRFNVLMLRPLYAAGLLFVKNVGWVLTFMVLVESGFASPSLSLVLACWCGLLAIMSVPLLWTPHTWATLKDFAAWSIWPRQSGALIWQARTFIVSAAAGVGIGAIDKLLIAEKFSAADLGVYFFFASCASIVSLVASFTIGSTVGPQCIKVYAAEGRDAYLPHLKRLKRLYLITTVCTMAVITLPANFLLMHFGHSEYRYHIEILFLLTPSAALLVLCEPYKVNAYVERQDLSLMLGTLFHLLSVALCVSLFAIKQDIVFISVGMLLSSLLIYLYFALDVGNRVIGCFRQGFVRQ</sequence>
<gene>
    <name evidence="2" type="ORF">PSQ40_10045</name>
</gene>
<feature type="transmembrane region" description="Helical" evidence="1">
    <location>
        <begin position="268"/>
        <end position="288"/>
    </location>
</feature>
<evidence type="ECO:0000313" key="2">
    <source>
        <dbReference type="EMBL" id="MDD0838910.1"/>
    </source>
</evidence>
<keyword evidence="1" id="KW-0812">Transmembrane</keyword>
<dbReference type="EMBL" id="JAQSIP010000004">
    <property type="protein sequence ID" value="MDD0838910.1"/>
    <property type="molecule type" value="Genomic_DNA"/>
</dbReference>
<proteinExistence type="predicted"/>
<feature type="transmembrane region" description="Helical" evidence="1">
    <location>
        <begin position="158"/>
        <end position="179"/>
    </location>
</feature>
<dbReference type="Proteomes" id="UP001528673">
    <property type="component" value="Unassembled WGS sequence"/>
</dbReference>
<feature type="transmembrane region" description="Helical" evidence="1">
    <location>
        <begin position="191"/>
        <end position="211"/>
    </location>
</feature>